<accession>A0A429M6E5</accession>
<comment type="caution">
    <text evidence="1">The sequence shown here is derived from an EMBL/GenBank/DDBJ whole genome shotgun (WGS) entry which is preliminary data.</text>
</comment>
<sequence length="144" mass="16519">MWCFKNGQPVETIPLLDRAFHYGDGCFTTIRVFQNKIELKARHWERLKLACQKLSLVADFELIEQSLQHLQNQNLVLNGTLKIVISRGEGDRGYSLPKHAADIYIWFYPKALEQFQPDFIECGVLNQALGLTMPSLVGLKSLNR</sequence>
<feature type="non-terminal residue" evidence="1">
    <location>
        <position position="144"/>
    </location>
</feature>
<dbReference type="SUPFAM" id="SSF56752">
    <property type="entry name" value="D-aminoacid aminotransferase-like PLP-dependent enzymes"/>
    <property type="match status" value="1"/>
</dbReference>
<dbReference type="InterPro" id="IPR043131">
    <property type="entry name" value="BCAT-like_N"/>
</dbReference>
<dbReference type="GO" id="GO:0016829">
    <property type="term" value="F:lyase activity"/>
    <property type="evidence" value="ECO:0007669"/>
    <property type="project" value="UniProtKB-KW"/>
</dbReference>
<dbReference type="InterPro" id="IPR001544">
    <property type="entry name" value="Aminotrans_IV"/>
</dbReference>
<evidence type="ECO:0000313" key="1">
    <source>
        <dbReference type="EMBL" id="RSR14240.1"/>
    </source>
</evidence>
<dbReference type="InterPro" id="IPR036038">
    <property type="entry name" value="Aminotransferase-like"/>
</dbReference>
<dbReference type="Gene3D" id="3.30.470.10">
    <property type="match status" value="1"/>
</dbReference>
<dbReference type="Pfam" id="PF01063">
    <property type="entry name" value="Aminotran_4"/>
    <property type="match status" value="1"/>
</dbReference>
<evidence type="ECO:0000313" key="2">
    <source>
        <dbReference type="Proteomes" id="UP000280073"/>
    </source>
</evidence>
<name>A0A429M6E5_ACIBA</name>
<keyword evidence="1" id="KW-0456">Lyase</keyword>
<gene>
    <name evidence="1" type="ORF">EA686_29000</name>
</gene>
<protein>
    <submittedName>
        <fullName evidence="1">Aminodeoxychorismate lyase</fullName>
    </submittedName>
</protein>
<dbReference type="Proteomes" id="UP000280073">
    <property type="component" value="Unassembled WGS sequence"/>
</dbReference>
<proteinExistence type="predicted"/>
<dbReference type="AlphaFoldDB" id="A0A429M6E5"/>
<dbReference type="EMBL" id="RFDI01002599">
    <property type="protein sequence ID" value="RSR14240.1"/>
    <property type="molecule type" value="Genomic_DNA"/>
</dbReference>
<reference evidence="1 2" key="1">
    <citation type="submission" date="2018-10" db="EMBL/GenBank/DDBJ databases">
        <title>GWAS and RNA-Seq identify cryptic mechanisms of antimicrobial resistance in Acinetobacter baumannii.</title>
        <authorList>
            <person name="Sahl J.W."/>
        </authorList>
    </citation>
    <scope>NUCLEOTIDE SEQUENCE [LARGE SCALE GENOMIC DNA]</scope>
    <source>
        <strain evidence="1 2">TG28175</strain>
    </source>
</reference>
<organism evidence="1 2">
    <name type="scientific">Acinetobacter baumannii</name>
    <dbReference type="NCBI Taxonomy" id="470"/>
    <lineage>
        <taxon>Bacteria</taxon>
        <taxon>Pseudomonadati</taxon>
        <taxon>Pseudomonadota</taxon>
        <taxon>Gammaproteobacteria</taxon>
        <taxon>Moraxellales</taxon>
        <taxon>Moraxellaceae</taxon>
        <taxon>Acinetobacter</taxon>
        <taxon>Acinetobacter calcoaceticus/baumannii complex</taxon>
    </lineage>
</organism>